<dbReference type="SUPFAM" id="SSF51395">
    <property type="entry name" value="FMN-linked oxidoreductases"/>
    <property type="match status" value="1"/>
</dbReference>
<dbReference type="GeneID" id="103500165"/>
<dbReference type="Proteomes" id="UP001652600">
    <property type="component" value="Chromosome 6"/>
</dbReference>
<dbReference type="RefSeq" id="XP_016902716.1">
    <property type="nucleotide sequence ID" value="XM_017047227.1"/>
</dbReference>
<evidence type="ECO:0000313" key="3">
    <source>
        <dbReference type="RefSeq" id="XP_016902716.1"/>
    </source>
</evidence>
<name>A0A1S4E3B2_CUCME</name>
<keyword evidence="1" id="KW-1185">Reference proteome</keyword>
<dbReference type="Gene3D" id="3.20.20.70">
    <property type="entry name" value="Aldolase class I"/>
    <property type="match status" value="1"/>
</dbReference>
<accession>A0A1S4E3B2</accession>
<evidence type="ECO:0000313" key="1">
    <source>
        <dbReference type="Proteomes" id="UP001652600"/>
    </source>
</evidence>
<dbReference type="InterPro" id="IPR013785">
    <property type="entry name" value="Aldolase_TIM"/>
</dbReference>
<dbReference type="SMR" id="A0A1S4E3B2"/>
<evidence type="ECO:0000313" key="2">
    <source>
        <dbReference type="RefSeq" id="XP_016902715.1"/>
    </source>
</evidence>
<gene>
    <name evidence="2 3" type="primary">LOC103500165</name>
</gene>
<dbReference type="AlphaFoldDB" id="A0A1S4E3B2"/>
<proteinExistence type="predicted"/>
<reference evidence="2 3" key="1">
    <citation type="submission" date="2025-04" db="UniProtKB">
        <authorList>
            <consortium name="RefSeq"/>
        </authorList>
    </citation>
    <scope>IDENTIFICATION</scope>
</reference>
<organism evidence="1 3">
    <name type="scientific">Cucumis melo</name>
    <name type="common">Muskmelon</name>
    <dbReference type="NCBI Taxonomy" id="3656"/>
    <lineage>
        <taxon>Eukaryota</taxon>
        <taxon>Viridiplantae</taxon>
        <taxon>Streptophyta</taxon>
        <taxon>Embryophyta</taxon>
        <taxon>Tracheophyta</taxon>
        <taxon>Spermatophyta</taxon>
        <taxon>Magnoliopsida</taxon>
        <taxon>eudicotyledons</taxon>
        <taxon>Gunneridae</taxon>
        <taxon>Pentapetalae</taxon>
        <taxon>rosids</taxon>
        <taxon>fabids</taxon>
        <taxon>Cucurbitales</taxon>
        <taxon>Cucurbitaceae</taxon>
        <taxon>Benincaseae</taxon>
        <taxon>Cucumis</taxon>
    </lineage>
</organism>
<sequence>MPPISSTSKPTLKRWRILLPDGSYGTYPSPQALGTYEIEVVVKQYRQAALNVIRAGIQAELVLVTIAGKESKNGVCNGHYLEDRVSFSEDKVMDAEGVR</sequence>
<dbReference type="RefSeq" id="XP_016902715.1">
    <property type="nucleotide sequence ID" value="XM_017047226.1"/>
</dbReference>
<protein>
    <submittedName>
        <fullName evidence="2 3">12-oxophytodienoate reductase 3-like isoform X2</fullName>
    </submittedName>
</protein>